<evidence type="ECO:0000256" key="1">
    <source>
        <dbReference type="ARBA" id="ARBA00004141"/>
    </source>
</evidence>
<dbReference type="InterPro" id="IPR037185">
    <property type="entry name" value="EmrE-like"/>
</dbReference>
<evidence type="ECO:0000259" key="6">
    <source>
        <dbReference type="Pfam" id="PF00892"/>
    </source>
</evidence>
<dbReference type="AlphaFoldDB" id="F2KN69"/>
<feature type="transmembrane region" description="Helical" evidence="5">
    <location>
        <begin position="7"/>
        <end position="28"/>
    </location>
</feature>
<feature type="transmembrane region" description="Helical" evidence="5">
    <location>
        <begin position="179"/>
        <end position="198"/>
    </location>
</feature>
<feature type="transmembrane region" description="Helical" evidence="5">
    <location>
        <begin position="119"/>
        <end position="136"/>
    </location>
</feature>
<feature type="transmembrane region" description="Helical" evidence="5">
    <location>
        <begin position="90"/>
        <end position="112"/>
    </location>
</feature>
<dbReference type="Gene3D" id="1.10.3730.20">
    <property type="match status" value="1"/>
</dbReference>
<dbReference type="PANTHER" id="PTHR32322">
    <property type="entry name" value="INNER MEMBRANE TRANSPORTER"/>
    <property type="match status" value="1"/>
</dbReference>
<dbReference type="KEGG" id="ave:Arcve_0129"/>
<protein>
    <recommendedName>
        <fullName evidence="6">EamA domain-containing protein</fullName>
    </recommendedName>
</protein>
<dbReference type="GO" id="GO:0016020">
    <property type="term" value="C:membrane"/>
    <property type="evidence" value="ECO:0007669"/>
    <property type="project" value="UniProtKB-SubCell"/>
</dbReference>
<proteinExistence type="predicted"/>
<gene>
    <name evidence="7" type="ordered locus">Arcve_0129</name>
</gene>
<dbReference type="SUPFAM" id="SSF103481">
    <property type="entry name" value="Multidrug resistance efflux transporter EmrE"/>
    <property type="match status" value="2"/>
</dbReference>
<evidence type="ECO:0000256" key="2">
    <source>
        <dbReference type="ARBA" id="ARBA00022692"/>
    </source>
</evidence>
<dbReference type="eggNOG" id="arCOG00271">
    <property type="taxonomic scope" value="Archaea"/>
</dbReference>
<dbReference type="EMBL" id="CP002588">
    <property type="protein sequence ID" value="AEA46170.1"/>
    <property type="molecule type" value="Genomic_DNA"/>
</dbReference>
<dbReference type="OrthoDB" id="50325at2157"/>
<accession>F2KN69</accession>
<dbReference type="RefSeq" id="WP_013682846.1">
    <property type="nucleotide sequence ID" value="NC_015320.1"/>
</dbReference>
<dbReference type="InterPro" id="IPR050638">
    <property type="entry name" value="AA-Vitamin_Transporters"/>
</dbReference>
<comment type="subcellular location">
    <subcellularLocation>
        <location evidence="1">Membrane</location>
        <topology evidence="1">Multi-pass membrane protein</topology>
    </subcellularLocation>
</comment>
<feature type="transmembrane region" description="Helical" evidence="5">
    <location>
        <begin position="34"/>
        <end position="51"/>
    </location>
</feature>
<dbReference type="GeneID" id="10393221"/>
<evidence type="ECO:0000313" key="7">
    <source>
        <dbReference type="EMBL" id="AEA46170.1"/>
    </source>
</evidence>
<evidence type="ECO:0000256" key="5">
    <source>
        <dbReference type="SAM" id="Phobius"/>
    </source>
</evidence>
<evidence type="ECO:0000313" key="8">
    <source>
        <dbReference type="Proteomes" id="UP000008136"/>
    </source>
</evidence>
<name>F2KN69_ARCVS</name>
<dbReference type="HOGENOM" id="CLU_033863_4_1_2"/>
<feature type="transmembrane region" description="Helical" evidence="5">
    <location>
        <begin position="63"/>
        <end position="84"/>
    </location>
</feature>
<dbReference type="Pfam" id="PF00892">
    <property type="entry name" value="EamA"/>
    <property type="match status" value="2"/>
</dbReference>
<dbReference type="Proteomes" id="UP000008136">
    <property type="component" value="Chromosome"/>
</dbReference>
<dbReference type="PANTHER" id="PTHR32322:SF2">
    <property type="entry name" value="EAMA DOMAIN-CONTAINING PROTEIN"/>
    <property type="match status" value="1"/>
</dbReference>
<keyword evidence="8" id="KW-1185">Reference proteome</keyword>
<feature type="transmembrane region" description="Helical" evidence="5">
    <location>
        <begin position="242"/>
        <end position="262"/>
    </location>
</feature>
<keyword evidence="4 5" id="KW-0472">Membrane</keyword>
<feature type="transmembrane region" description="Helical" evidence="5">
    <location>
        <begin position="210"/>
        <end position="230"/>
    </location>
</feature>
<evidence type="ECO:0000256" key="4">
    <source>
        <dbReference type="ARBA" id="ARBA00023136"/>
    </source>
</evidence>
<keyword evidence="3 5" id="KW-1133">Transmembrane helix</keyword>
<organism evidence="7 8">
    <name type="scientific">Archaeoglobus veneficus (strain DSM 11195 / SNP6)</name>
    <dbReference type="NCBI Taxonomy" id="693661"/>
    <lineage>
        <taxon>Archaea</taxon>
        <taxon>Methanobacteriati</taxon>
        <taxon>Methanobacteriota</taxon>
        <taxon>Archaeoglobi</taxon>
        <taxon>Archaeoglobales</taxon>
        <taxon>Archaeoglobaceae</taxon>
        <taxon>Archaeoglobus</taxon>
    </lineage>
</organism>
<sequence>MARRLYIAALFLTMLIWAGSFIAIKIALRELSPFNLAFYRFLIATPLMLIACRNLRLPELKDLPNIVVLALTGVTLLYAVQFLALKLTTATNASILINTCAIFIALMSYILLGERFTGLKVAGIIVSFVGVVMIISNGFNAGFSGQTALGDVLMVFDGLLWAIYTVLGKRLLEKYGAGALTAYAFAAGTFLLLPFALYEGIEDIFSLTPQAWASLLYLSVLCSVFAYVVWYAALSHMDATEVAVFVYLVPLFTAIMAVFLLGEEITPFIAVGGVLTIAGVYMVEQYSFRHTENLK</sequence>
<reference evidence="7 8" key="1">
    <citation type="submission" date="2011-03" db="EMBL/GenBank/DDBJ databases">
        <title>The complete genome of Archaeoglobus veneficus SNP6.</title>
        <authorList>
            <consortium name="US DOE Joint Genome Institute (JGI-PGF)"/>
            <person name="Lucas S."/>
            <person name="Copeland A."/>
            <person name="Lapidus A."/>
            <person name="Bruce D."/>
            <person name="Goodwin L."/>
            <person name="Pitluck S."/>
            <person name="Kyrpides N."/>
            <person name="Mavromatis K."/>
            <person name="Pagani I."/>
            <person name="Ivanova N."/>
            <person name="Mikhailova N."/>
            <person name="Lu M."/>
            <person name="Detter J.C."/>
            <person name="Tapia R."/>
            <person name="Han C."/>
            <person name="Land M."/>
            <person name="Hauser L."/>
            <person name="Markowitz V."/>
            <person name="Cheng J.-F."/>
            <person name="Hugenholtz P."/>
            <person name="Woyke T."/>
            <person name="Wu D."/>
            <person name="Spring S."/>
            <person name="Brambilla E."/>
            <person name="Klenk H.-P."/>
            <person name="Eisen J.A."/>
        </authorList>
    </citation>
    <scope>NUCLEOTIDE SEQUENCE [LARGE SCALE GENOMIC DNA]</scope>
    <source>
        <strain>SNP6</strain>
    </source>
</reference>
<keyword evidence="2 5" id="KW-0812">Transmembrane</keyword>
<evidence type="ECO:0000256" key="3">
    <source>
        <dbReference type="ARBA" id="ARBA00022989"/>
    </source>
</evidence>
<feature type="transmembrane region" description="Helical" evidence="5">
    <location>
        <begin position="268"/>
        <end position="288"/>
    </location>
</feature>
<feature type="transmembrane region" description="Helical" evidence="5">
    <location>
        <begin position="148"/>
        <end position="167"/>
    </location>
</feature>
<feature type="domain" description="EamA" evidence="6">
    <location>
        <begin position="149"/>
        <end position="283"/>
    </location>
</feature>
<feature type="domain" description="EamA" evidence="6">
    <location>
        <begin position="6"/>
        <end position="135"/>
    </location>
</feature>
<dbReference type="STRING" id="693661.Arcve_0129"/>
<dbReference type="InterPro" id="IPR000620">
    <property type="entry name" value="EamA_dom"/>
</dbReference>